<organism evidence="3 4">
    <name type="scientific">[Propionibacterium] namnetense SK182B-JCVI</name>
    <dbReference type="NCBI Taxonomy" id="1051006"/>
    <lineage>
        <taxon>Bacteria</taxon>
        <taxon>Bacillati</taxon>
        <taxon>Actinomycetota</taxon>
        <taxon>Actinomycetes</taxon>
        <taxon>Propionibacteriales</taxon>
        <taxon>Propionibacteriaceae</taxon>
        <taxon>Cutibacterium</taxon>
    </lineage>
</organism>
<dbReference type="eggNOG" id="COG2030">
    <property type="taxonomic scope" value="Bacteria"/>
</dbReference>
<name>F9NX08_9ACTN</name>
<dbReference type="InterPro" id="IPR003965">
    <property type="entry name" value="Fatty_acid_synthase"/>
</dbReference>
<dbReference type="PANTHER" id="PTHR43841">
    <property type="entry name" value="3-HYDROXYACYL-THIOESTER DEHYDRATASE HTDX-RELATED"/>
    <property type="match status" value="1"/>
</dbReference>
<sequence length="146" mass="15481">MAYPSAGGRMSVQLAEDQTFGPRTINVTRSTLVRYAGASGDFNPIHYSDRAAREAGMDGVIAHGMWTMGAALGAVIDWVGGPERVVSQRARFTRPVQVPDTKEGAAVEVAATVCKASDEMATLALDVRCDGQSVLGRVEVVVRQGE</sequence>
<dbReference type="AlphaFoldDB" id="F9NX08"/>
<evidence type="ECO:0000313" key="3">
    <source>
        <dbReference type="EMBL" id="EGR95550.1"/>
    </source>
</evidence>
<comment type="similarity">
    <text evidence="1">Belongs to the enoyl-CoA hydratase/isomerase family.</text>
</comment>
<dbReference type="InterPro" id="IPR029069">
    <property type="entry name" value="HotDog_dom_sf"/>
</dbReference>
<dbReference type="EMBL" id="AFUN01000038">
    <property type="protein sequence ID" value="EGR95550.1"/>
    <property type="molecule type" value="Genomic_DNA"/>
</dbReference>
<dbReference type="PANTHER" id="PTHR43841:SF3">
    <property type="entry name" value="(3R)-HYDROXYACYL-ACP DEHYDRATASE SUBUNIT HADB"/>
    <property type="match status" value="1"/>
</dbReference>
<dbReference type="Pfam" id="PF01575">
    <property type="entry name" value="MaoC_dehydratas"/>
    <property type="match status" value="1"/>
</dbReference>
<comment type="caution">
    <text evidence="3">The sequence shown here is derived from an EMBL/GenBank/DDBJ whole genome shotgun (WGS) entry which is preliminary data.</text>
</comment>
<feature type="domain" description="MaoC-like" evidence="2">
    <location>
        <begin position="17"/>
        <end position="120"/>
    </location>
</feature>
<dbReference type="STRING" id="1574624.GCA_001642025_01131"/>
<accession>F9NX08</accession>
<evidence type="ECO:0000256" key="1">
    <source>
        <dbReference type="ARBA" id="ARBA00005254"/>
    </source>
</evidence>
<evidence type="ECO:0000313" key="4">
    <source>
        <dbReference type="Proteomes" id="UP000007832"/>
    </source>
</evidence>
<dbReference type="CDD" id="cd03453">
    <property type="entry name" value="SAV4209_like"/>
    <property type="match status" value="1"/>
</dbReference>
<dbReference type="GO" id="GO:0004312">
    <property type="term" value="F:fatty acid synthase activity"/>
    <property type="evidence" value="ECO:0007669"/>
    <property type="project" value="InterPro"/>
</dbReference>
<dbReference type="PATRIC" id="fig|1051006.4.peg.1719"/>
<dbReference type="Proteomes" id="UP000007832">
    <property type="component" value="Unassembled WGS sequence"/>
</dbReference>
<reference evidence="3 4" key="1">
    <citation type="submission" date="2011-07" db="EMBL/GenBank/DDBJ databases">
        <title>Genome Sequence of Propionibacterium acnes SK182B-JCVI.</title>
        <authorList>
            <person name="Durkin A.S."/>
            <person name="Madupu R."/>
            <person name="Hostetler J."/>
            <person name="Radune D."/>
            <person name="Torralba M."/>
            <person name="Methe B."/>
            <person name="Sutton G."/>
            <person name="Strausberg R.L."/>
            <person name="Nelson K.E."/>
        </authorList>
    </citation>
    <scope>NUCLEOTIDE SEQUENCE [LARGE SCALE GENOMIC DNA]</scope>
    <source>
        <strain evidence="3 4">SK182B-JCVI</strain>
    </source>
</reference>
<gene>
    <name evidence="3" type="ORF">HMPREF1162_1984</name>
</gene>
<dbReference type="GO" id="GO:0006633">
    <property type="term" value="P:fatty acid biosynthetic process"/>
    <property type="evidence" value="ECO:0007669"/>
    <property type="project" value="InterPro"/>
</dbReference>
<dbReference type="PRINTS" id="PR01483">
    <property type="entry name" value="FASYNTHASE"/>
</dbReference>
<protein>
    <submittedName>
        <fullName evidence="3">MaoC-like protein</fullName>
    </submittedName>
</protein>
<evidence type="ECO:0000259" key="2">
    <source>
        <dbReference type="Pfam" id="PF01575"/>
    </source>
</evidence>
<proteinExistence type="inferred from homology"/>
<dbReference type="Gene3D" id="3.10.129.10">
    <property type="entry name" value="Hotdog Thioesterase"/>
    <property type="match status" value="1"/>
</dbReference>
<dbReference type="GO" id="GO:0005835">
    <property type="term" value="C:fatty acid synthase complex"/>
    <property type="evidence" value="ECO:0007669"/>
    <property type="project" value="InterPro"/>
</dbReference>
<dbReference type="SUPFAM" id="SSF54637">
    <property type="entry name" value="Thioesterase/thiol ester dehydrase-isomerase"/>
    <property type="match status" value="1"/>
</dbReference>
<dbReference type="InterPro" id="IPR002539">
    <property type="entry name" value="MaoC-like_dom"/>
</dbReference>